<reference evidence="4 5" key="1">
    <citation type="submission" date="2022-10" db="EMBL/GenBank/DDBJ databases">
        <authorList>
            <person name="Xie J."/>
            <person name="Shen N."/>
        </authorList>
    </citation>
    <scope>NUCLEOTIDE SEQUENCE [LARGE SCALE GENOMIC DNA]</scope>
    <source>
        <strain evidence="4 5">YIM65594</strain>
    </source>
</reference>
<dbReference type="InterPro" id="IPR001647">
    <property type="entry name" value="HTH_TetR"/>
</dbReference>
<dbReference type="Proteomes" id="UP001354931">
    <property type="component" value="Unassembled WGS sequence"/>
</dbReference>
<dbReference type="Gene3D" id="1.10.357.10">
    <property type="entry name" value="Tetracycline Repressor, domain 2"/>
    <property type="match status" value="1"/>
</dbReference>
<accession>A0ABU6F8B5</accession>
<organism evidence="4 5">
    <name type="scientific">Streptomyces endophyticus</name>
    <dbReference type="NCBI Taxonomy" id="714166"/>
    <lineage>
        <taxon>Bacteria</taxon>
        <taxon>Bacillati</taxon>
        <taxon>Actinomycetota</taxon>
        <taxon>Actinomycetes</taxon>
        <taxon>Kitasatosporales</taxon>
        <taxon>Streptomycetaceae</taxon>
        <taxon>Streptomyces</taxon>
    </lineage>
</organism>
<dbReference type="InterPro" id="IPR050109">
    <property type="entry name" value="HTH-type_TetR-like_transc_reg"/>
</dbReference>
<dbReference type="SUPFAM" id="SSF46689">
    <property type="entry name" value="Homeodomain-like"/>
    <property type="match status" value="1"/>
</dbReference>
<dbReference type="PROSITE" id="PS50977">
    <property type="entry name" value="HTH_TETR_2"/>
    <property type="match status" value="1"/>
</dbReference>
<dbReference type="PANTHER" id="PTHR30055">
    <property type="entry name" value="HTH-TYPE TRANSCRIPTIONAL REGULATOR RUTR"/>
    <property type="match status" value="1"/>
</dbReference>
<dbReference type="RefSeq" id="WP_326016927.1">
    <property type="nucleotide sequence ID" value="NZ_JAOZYC010000108.1"/>
</dbReference>
<sequence>MPTNTTRAALLDAAERLFLAKGYEQVSVRAVNAAAGMNPAAVNYHFGTKEDLVAALLQSRLGPLWAQPLADVERGTADGRAPRVEEFVDVLVRPLDELARTPHGRMLLHLLARVVLSRRQLPFDDRWFGRRPWRELLCAARPDLSRAEAGHRLRMTFDLLLQLYGEPQLATAELGGTPRPPADTVIAFVSAGLNARP</sequence>
<comment type="caution">
    <text evidence="4">The sequence shown here is derived from an EMBL/GenBank/DDBJ whole genome shotgun (WGS) entry which is preliminary data.</text>
</comment>
<protein>
    <submittedName>
        <fullName evidence="4">TetR/AcrR family transcriptional regulator</fullName>
    </submittedName>
</protein>
<evidence type="ECO:0000313" key="4">
    <source>
        <dbReference type="EMBL" id="MEB8339042.1"/>
    </source>
</evidence>
<evidence type="ECO:0000313" key="5">
    <source>
        <dbReference type="Proteomes" id="UP001354931"/>
    </source>
</evidence>
<dbReference type="PRINTS" id="PR00455">
    <property type="entry name" value="HTHTETR"/>
</dbReference>
<evidence type="ECO:0000259" key="3">
    <source>
        <dbReference type="PROSITE" id="PS50977"/>
    </source>
</evidence>
<evidence type="ECO:0000256" key="1">
    <source>
        <dbReference type="ARBA" id="ARBA00023125"/>
    </source>
</evidence>
<feature type="DNA-binding region" description="H-T-H motif" evidence="2">
    <location>
        <begin position="27"/>
        <end position="46"/>
    </location>
</feature>
<keyword evidence="5" id="KW-1185">Reference proteome</keyword>
<feature type="domain" description="HTH tetR-type" evidence="3">
    <location>
        <begin position="4"/>
        <end position="64"/>
    </location>
</feature>
<dbReference type="PANTHER" id="PTHR30055:SF235">
    <property type="entry name" value="TRANSCRIPTIONAL REGULATORY PROTEIN"/>
    <property type="match status" value="1"/>
</dbReference>
<dbReference type="Pfam" id="PF00440">
    <property type="entry name" value="TetR_N"/>
    <property type="match status" value="1"/>
</dbReference>
<gene>
    <name evidence="4" type="ORF">OKJ99_16240</name>
</gene>
<proteinExistence type="predicted"/>
<keyword evidence="1 2" id="KW-0238">DNA-binding</keyword>
<name>A0ABU6F8B5_9ACTN</name>
<dbReference type="EMBL" id="JAOZYC010000108">
    <property type="protein sequence ID" value="MEB8339042.1"/>
    <property type="molecule type" value="Genomic_DNA"/>
</dbReference>
<evidence type="ECO:0000256" key="2">
    <source>
        <dbReference type="PROSITE-ProRule" id="PRU00335"/>
    </source>
</evidence>
<dbReference type="InterPro" id="IPR009057">
    <property type="entry name" value="Homeodomain-like_sf"/>
</dbReference>